<feature type="transmembrane region" description="Helical" evidence="8">
    <location>
        <begin position="152"/>
        <end position="172"/>
    </location>
</feature>
<feature type="transmembrane region" description="Helical" evidence="8">
    <location>
        <begin position="307"/>
        <end position="325"/>
    </location>
</feature>
<evidence type="ECO:0000256" key="2">
    <source>
        <dbReference type="ARBA" id="ARBA00010992"/>
    </source>
</evidence>
<dbReference type="Proteomes" id="UP001143548">
    <property type="component" value="Unassembled WGS sequence"/>
</dbReference>
<dbReference type="GO" id="GO:0016020">
    <property type="term" value="C:membrane"/>
    <property type="evidence" value="ECO:0007669"/>
    <property type="project" value="UniProtKB-SubCell"/>
</dbReference>
<dbReference type="InterPro" id="IPR036259">
    <property type="entry name" value="MFS_trans_sf"/>
</dbReference>
<feature type="signal peptide" evidence="9">
    <location>
        <begin position="1"/>
        <end position="29"/>
    </location>
</feature>
<sequence length="495" mass="54042">MPFFSVGKYFNRTLALSCALVALSQLSYGFDNQGFATTQSMTAFEKQFGEYDTKTGSYAIPTYFLSLLNSLNYIGFAVGLVVGSLISNRYGRRVCMISMNCWALVTATIIITSQTRGQILAARILNYAFVGMELAVVPVYQAEIVPAPVRGFAVGTYQLSVTVGGLIIHVICRATSTLPGNASWRIPLGLYYIIPSVVLCLIWWIPESPRWLLTKDRPDEAAAAMKRLRSGRFSDEEIAAELSDLQIALATEVEHGTFTELFQGVNLKRTFIVIGLNFFQQATGQAFASQYGAIFIKSLNTINTYDVTLMNSAIATVICLLSNLFSDRAGRRPLLLLSAGIQAVALFAMAGLGEASSSASGSALKHISAAIVAMLTLFGVGFATGWGPLTYVVSAEVPALRLRDQSQRVAMLTNIAMNFVVTFTLPYLLDDGYAALHAKVGFIFGSLAVAAAVFTYFYVPDCRGKSLEEVDRLFHERVPVRHFSQMTKVDELEHP</sequence>
<dbReference type="InterPro" id="IPR003663">
    <property type="entry name" value="Sugar/inositol_transpt"/>
</dbReference>
<organism evidence="11 12">
    <name type="scientific">Aspergillus brasiliensis</name>
    <dbReference type="NCBI Taxonomy" id="319629"/>
    <lineage>
        <taxon>Eukaryota</taxon>
        <taxon>Fungi</taxon>
        <taxon>Dikarya</taxon>
        <taxon>Ascomycota</taxon>
        <taxon>Pezizomycotina</taxon>
        <taxon>Eurotiomycetes</taxon>
        <taxon>Eurotiomycetidae</taxon>
        <taxon>Eurotiales</taxon>
        <taxon>Aspergillaceae</taxon>
        <taxon>Aspergillus</taxon>
        <taxon>Aspergillus subgen. Circumdati</taxon>
    </lineage>
</organism>
<comment type="caution">
    <text evidence="11">The sequence shown here is derived from an EMBL/GenBank/DDBJ whole genome shotgun (WGS) entry which is preliminary data.</text>
</comment>
<feature type="transmembrane region" description="Helical" evidence="8">
    <location>
        <begin position="63"/>
        <end position="86"/>
    </location>
</feature>
<comment type="subcellular location">
    <subcellularLocation>
        <location evidence="1">Membrane</location>
        <topology evidence="1">Multi-pass membrane protein</topology>
    </subcellularLocation>
</comment>
<evidence type="ECO:0000256" key="7">
    <source>
        <dbReference type="RuleBase" id="RU003346"/>
    </source>
</evidence>
<dbReference type="Pfam" id="PF00083">
    <property type="entry name" value="Sugar_tr"/>
    <property type="match status" value="1"/>
</dbReference>
<evidence type="ECO:0000256" key="5">
    <source>
        <dbReference type="ARBA" id="ARBA00022989"/>
    </source>
</evidence>
<dbReference type="NCBIfam" id="TIGR00879">
    <property type="entry name" value="SP"/>
    <property type="match status" value="1"/>
</dbReference>
<dbReference type="InterPro" id="IPR050360">
    <property type="entry name" value="MFS_Sugar_Transporters"/>
</dbReference>
<dbReference type="SUPFAM" id="SSF103473">
    <property type="entry name" value="MFS general substrate transporter"/>
    <property type="match status" value="1"/>
</dbReference>
<feature type="transmembrane region" description="Helical" evidence="8">
    <location>
        <begin position="367"/>
        <end position="389"/>
    </location>
</feature>
<dbReference type="InterPro" id="IPR005828">
    <property type="entry name" value="MFS_sugar_transport-like"/>
</dbReference>
<evidence type="ECO:0000256" key="3">
    <source>
        <dbReference type="ARBA" id="ARBA00022448"/>
    </source>
</evidence>
<evidence type="ECO:0000256" key="4">
    <source>
        <dbReference type="ARBA" id="ARBA00022692"/>
    </source>
</evidence>
<feature type="transmembrane region" description="Helical" evidence="8">
    <location>
        <begin position="409"/>
        <end position="429"/>
    </location>
</feature>
<feature type="domain" description="Major facilitator superfamily (MFS) profile" evidence="10">
    <location>
        <begin position="17"/>
        <end position="463"/>
    </location>
</feature>
<evidence type="ECO:0000313" key="11">
    <source>
        <dbReference type="EMBL" id="GKZ27384.1"/>
    </source>
</evidence>
<keyword evidence="3 7" id="KW-0813">Transport</keyword>
<accession>A0A9W5Z333</accession>
<evidence type="ECO:0000256" key="9">
    <source>
        <dbReference type="SAM" id="SignalP"/>
    </source>
</evidence>
<dbReference type="AlphaFoldDB" id="A0A9W5Z333"/>
<feature type="chain" id="PRO_5040836994" description="Major facilitator superfamily (MFS) profile domain-containing protein" evidence="9">
    <location>
        <begin position="30"/>
        <end position="495"/>
    </location>
</feature>
<keyword evidence="4 8" id="KW-0812">Transmembrane</keyword>
<name>A0A9W5Z333_9EURO</name>
<dbReference type="InterPro" id="IPR020846">
    <property type="entry name" value="MFS_dom"/>
</dbReference>
<evidence type="ECO:0000259" key="10">
    <source>
        <dbReference type="PROSITE" id="PS50850"/>
    </source>
</evidence>
<feature type="transmembrane region" description="Helical" evidence="8">
    <location>
        <begin position="334"/>
        <end position="355"/>
    </location>
</feature>
<feature type="transmembrane region" description="Helical" evidence="8">
    <location>
        <begin position="120"/>
        <end position="140"/>
    </location>
</feature>
<evidence type="ECO:0000256" key="8">
    <source>
        <dbReference type="SAM" id="Phobius"/>
    </source>
</evidence>
<dbReference type="PANTHER" id="PTHR48022">
    <property type="entry name" value="PLASTIDIC GLUCOSE TRANSPORTER 4"/>
    <property type="match status" value="1"/>
</dbReference>
<dbReference type="PROSITE" id="PS50850">
    <property type="entry name" value="MFS"/>
    <property type="match status" value="1"/>
</dbReference>
<gene>
    <name evidence="11" type="ORF">AbraCBS73388_004491</name>
</gene>
<dbReference type="GO" id="GO:0005351">
    <property type="term" value="F:carbohydrate:proton symporter activity"/>
    <property type="evidence" value="ECO:0007669"/>
    <property type="project" value="TreeGrafter"/>
</dbReference>
<dbReference type="EMBL" id="BROQ01000208">
    <property type="protein sequence ID" value="GKZ27384.1"/>
    <property type="molecule type" value="Genomic_DNA"/>
</dbReference>
<feature type="transmembrane region" description="Helical" evidence="8">
    <location>
        <begin position="441"/>
        <end position="459"/>
    </location>
</feature>
<feature type="transmembrane region" description="Helical" evidence="8">
    <location>
        <begin position="184"/>
        <end position="205"/>
    </location>
</feature>
<comment type="similarity">
    <text evidence="2 7">Belongs to the major facilitator superfamily. Sugar transporter (TC 2.A.1.1) family.</text>
</comment>
<keyword evidence="6 8" id="KW-0472">Membrane</keyword>
<dbReference type="Gene3D" id="1.20.1250.20">
    <property type="entry name" value="MFS general substrate transporter like domains"/>
    <property type="match status" value="1"/>
</dbReference>
<evidence type="ECO:0000313" key="12">
    <source>
        <dbReference type="Proteomes" id="UP001143548"/>
    </source>
</evidence>
<protein>
    <recommendedName>
        <fullName evidence="10">Major facilitator superfamily (MFS) profile domain-containing protein</fullName>
    </recommendedName>
</protein>
<keyword evidence="9" id="KW-0732">Signal</keyword>
<evidence type="ECO:0000256" key="6">
    <source>
        <dbReference type="ARBA" id="ARBA00023136"/>
    </source>
</evidence>
<proteinExistence type="inferred from homology"/>
<reference evidence="11" key="1">
    <citation type="submission" date="2022-07" db="EMBL/GenBank/DDBJ databases">
        <title>Taxonomy of Aspergillus series Nigri: significant species reduction supported by multi-species coalescent approaches.</title>
        <authorList>
            <person name="Bian C."/>
            <person name="Kusuya Y."/>
            <person name="Sklenar F."/>
            <person name="D'hooge E."/>
            <person name="Yaguchi T."/>
            <person name="Takahashi H."/>
            <person name="Hubka V."/>
        </authorList>
    </citation>
    <scope>NUCLEOTIDE SEQUENCE</scope>
    <source>
        <strain evidence="11">CBS 733.88</strain>
    </source>
</reference>
<keyword evidence="5 8" id="KW-1133">Transmembrane helix</keyword>
<dbReference type="PANTHER" id="PTHR48022:SF77">
    <property type="entry name" value="MAJOR FACILITATOR SUPERFAMILY (MFS) PROFILE DOMAIN-CONTAINING PROTEIN"/>
    <property type="match status" value="1"/>
</dbReference>
<evidence type="ECO:0000256" key="1">
    <source>
        <dbReference type="ARBA" id="ARBA00004141"/>
    </source>
</evidence>